<evidence type="ECO:0000256" key="2">
    <source>
        <dbReference type="ARBA" id="ARBA00005179"/>
    </source>
</evidence>
<dbReference type="GO" id="GO:0006629">
    <property type="term" value="P:lipid metabolic process"/>
    <property type="evidence" value="ECO:0007669"/>
    <property type="project" value="InterPro"/>
</dbReference>
<sequence>MSTAMTMIATLPERLQLFLQSLFEDDMLVEDRPVAYSFQVPLLPIGGGGGGTMDVLLPKLDFWQQLIYLLIIQVIFLLAFAVVIHQCIIVPYRDEKGNKINSTSVFPYLLGYGILIPIVLQLPYPIITYLKLRNHVLRMSLAVLPSNVTFRCIEAMHGTSPSPAVEESLQNYLTYYSVLIDYVWNDKTRKRERITPKQFASLMGQMGMHFCGVSIMLSWLLNCEQKFKPFGPSNLKLDSYQIAWKPNDLANNYVYAVTLFFILSLSFSVGGLSNNIQGYLTRKAFLNPLWTSTSPQDFWGRKWNRVIHEQLKRGAFLPLVKAGGYSKRIGILGAFLASGFLHDYVWSVLFYKSIHEYDDETGELYPTSTFTPLPFKQSVFFLWCALTMVLERPIAKWKVVQWMSIHLPLIVKSTLIVLTALPFAHYYGGDWMMGNYFDEYSHGVFRFIYHPAASTGTSGA</sequence>
<feature type="transmembrane region" description="Helical" evidence="8">
    <location>
        <begin position="329"/>
        <end position="351"/>
    </location>
</feature>
<evidence type="ECO:0000256" key="3">
    <source>
        <dbReference type="ARBA" id="ARBA00007282"/>
    </source>
</evidence>
<evidence type="ECO:0000256" key="4">
    <source>
        <dbReference type="ARBA" id="ARBA00022679"/>
    </source>
</evidence>
<dbReference type="GO" id="GO:0008374">
    <property type="term" value="F:O-acyltransferase activity"/>
    <property type="evidence" value="ECO:0007669"/>
    <property type="project" value="InterPro"/>
</dbReference>
<dbReference type="AlphaFoldDB" id="A0A7S1YBE9"/>
<feature type="transmembrane region" description="Helical" evidence="8">
    <location>
        <begin position="402"/>
        <end position="427"/>
    </location>
</feature>
<accession>A0A7S1YBE9</accession>
<evidence type="ECO:0000256" key="1">
    <source>
        <dbReference type="ARBA" id="ARBA00004141"/>
    </source>
</evidence>
<evidence type="ECO:0000256" key="7">
    <source>
        <dbReference type="ARBA" id="ARBA00023136"/>
    </source>
</evidence>
<feature type="transmembrane region" description="Helical" evidence="8">
    <location>
        <begin position="66"/>
        <end position="85"/>
    </location>
</feature>
<dbReference type="EMBL" id="HBGK01029977">
    <property type="protein sequence ID" value="CAD9288308.1"/>
    <property type="molecule type" value="Transcribed_RNA"/>
</dbReference>
<comment type="similarity">
    <text evidence="3">Belongs to the wax synthase family.</text>
</comment>
<organism evidence="10">
    <name type="scientific">Grammatophora oceanica</name>
    <dbReference type="NCBI Taxonomy" id="210454"/>
    <lineage>
        <taxon>Eukaryota</taxon>
        <taxon>Sar</taxon>
        <taxon>Stramenopiles</taxon>
        <taxon>Ochrophyta</taxon>
        <taxon>Bacillariophyta</taxon>
        <taxon>Fragilariophyceae</taxon>
        <taxon>Fragilariophycidae</taxon>
        <taxon>Rhabdonematales</taxon>
        <taxon>Grammatophoraceae</taxon>
        <taxon>Grammatophora</taxon>
    </lineage>
</organism>
<comment type="pathway">
    <text evidence="2">Secondary metabolite biosynthesis.</text>
</comment>
<keyword evidence="6 8" id="KW-1133">Transmembrane helix</keyword>
<dbReference type="PANTHER" id="PTHR31595">
    <property type="entry name" value="LONG-CHAIN-ALCOHOL O-FATTY-ACYLTRANSFERASE 3-RELATED"/>
    <property type="match status" value="1"/>
</dbReference>
<feature type="transmembrane region" description="Helical" evidence="8">
    <location>
        <begin position="105"/>
        <end position="130"/>
    </location>
</feature>
<reference evidence="10" key="1">
    <citation type="submission" date="2021-01" db="EMBL/GenBank/DDBJ databases">
        <authorList>
            <person name="Corre E."/>
            <person name="Pelletier E."/>
            <person name="Niang G."/>
            <person name="Scheremetjew M."/>
            <person name="Finn R."/>
            <person name="Kale V."/>
            <person name="Holt S."/>
            <person name="Cochrane G."/>
            <person name="Meng A."/>
            <person name="Brown T."/>
            <person name="Cohen L."/>
        </authorList>
    </citation>
    <scope>NUCLEOTIDE SEQUENCE</scope>
    <source>
        <strain evidence="10">CCMP 410</strain>
    </source>
</reference>
<comment type="subcellular location">
    <subcellularLocation>
        <location evidence="1">Membrane</location>
        <topology evidence="1">Multi-pass membrane protein</topology>
    </subcellularLocation>
</comment>
<name>A0A7S1YBE9_9STRA</name>
<evidence type="ECO:0000256" key="5">
    <source>
        <dbReference type="ARBA" id="ARBA00022692"/>
    </source>
</evidence>
<feature type="transmembrane region" description="Helical" evidence="8">
    <location>
        <begin position="253"/>
        <end position="273"/>
    </location>
</feature>
<feature type="transmembrane region" description="Helical" evidence="8">
    <location>
        <begin position="371"/>
        <end position="390"/>
    </location>
</feature>
<evidence type="ECO:0000256" key="8">
    <source>
        <dbReference type="SAM" id="Phobius"/>
    </source>
</evidence>
<feature type="transmembrane region" description="Helical" evidence="8">
    <location>
        <begin position="199"/>
        <end position="221"/>
    </location>
</feature>
<evidence type="ECO:0000259" key="9">
    <source>
        <dbReference type="Pfam" id="PF13813"/>
    </source>
</evidence>
<evidence type="ECO:0000313" key="10">
    <source>
        <dbReference type="EMBL" id="CAD9288308.1"/>
    </source>
</evidence>
<dbReference type="PANTHER" id="PTHR31595:SF57">
    <property type="entry name" value="OS04G0481900 PROTEIN"/>
    <property type="match status" value="1"/>
</dbReference>
<keyword evidence="4" id="KW-0808">Transferase</keyword>
<gene>
    <name evidence="10" type="ORF">GOCE00092_LOCUS15636</name>
</gene>
<dbReference type="InterPro" id="IPR032805">
    <property type="entry name" value="Wax_synthase_dom"/>
</dbReference>
<evidence type="ECO:0000256" key="6">
    <source>
        <dbReference type="ARBA" id="ARBA00022989"/>
    </source>
</evidence>
<keyword evidence="7 8" id="KW-0472">Membrane</keyword>
<feature type="domain" description="Wax synthase" evidence="9">
    <location>
        <begin position="285"/>
        <end position="345"/>
    </location>
</feature>
<dbReference type="InterPro" id="IPR044851">
    <property type="entry name" value="Wax_synthase"/>
</dbReference>
<dbReference type="Pfam" id="PF13813">
    <property type="entry name" value="MBOAT_2"/>
    <property type="match status" value="1"/>
</dbReference>
<protein>
    <recommendedName>
        <fullName evidence="9">Wax synthase domain-containing protein</fullName>
    </recommendedName>
</protein>
<keyword evidence="5 8" id="KW-0812">Transmembrane</keyword>
<proteinExistence type="inferred from homology"/>
<dbReference type="GO" id="GO:0016020">
    <property type="term" value="C:membrane"/>
    <property type="evidence" value="ECO:0007669"/>
    <property type="project" value="UniProtKB-SubCell"/>
</dbReference>